<evidence type="ECO:0008006" key="3">
    <source>
        <dbReference type="Google" id="ProtNLM"/>
    </source>
</evidence>
<evidence type="ECO:0000313" key="2">
    <source>
        <dbReference type="EMBL" id="PIO35999.1"/>
    </source>
</evidence>
<accession>A0A2G9S740</accession>
<organism evidence="2">
    <name type="scientific">Aquarana catesbeiana</name>
    <name type="common">American bullfrog</name>
    <name type="synonym">Rana catesbeiana</name>
    <dbReference type="NCBI Taxonomy" id="8400"/>
    <lineage>
        <taxon>Eukaryota</taxon>
        <taxon>Metazoa</taxon>
        <taxon>Chordata</taxon>
        <taxon>Craniata</taxon>
        <taxon>Vertebrata</taxon>
        <taxon>Euteleostomi</taxon>
        <taxon>Amphibia</taxon>
        <taxon>Batrachia</taxon>
        <taxon>Anura</taxon>
        <taxon>Neobatrachia</taxon>
        <taxon>Ranoidea</taxon>
        <taxon>Ranidae</taxon>
        <taxon>Aquarana</taxon>
    </lineage>
</organism>
<feature type="compositionally biased region" description="Basic and acidic residues" evidence="1">
    <location>
        <begin position="1"/>
        <end position="11"/>
    </location>
</feature>
<name>A0A2G9S740_AQUCT</name>
<dbReference type="AlphaFoldDB" id="A0A2G9S740"/>
<feature type="non-terminal residue" evidence="2">
    <location>
        <position position="1"/>
    </location>
</feature>
<evidence type="ECO:0000256" key="1">
    <source>
        <dbReference type="SAM" id="MobiDB-lite"/>
    </source>
</evidence>
<sequence length="147" mass="15145">GEQGDIGEKGEMGISGRRGLPGVDGIDGYGAPGKKAEKGHLGFPGYPGPQGDDGDPGSPGDQGPKGGRGRRVPCPHFRETGPRRITSAARPPSCSLAFCRASERAQHTLHMCSRDPAMEPKGYTAGLPYNGSGSTRPADVGGGMLFK</sequence>
<dbReference type="InterPro" id="IPR008160">
    <property type="entry name" value="Collagen"/>
</dbReference>
<dbReference type="Pfam" id="PF01391">
    <property type="entry name" value="Collagen"/>
    <property type="match status" value="1"/>
</dbReference>
<reference evidence="2" key="1">
    <citation type="submission" date="2017-08" db="EMBL/GenBank/DDBJ databases">
        <title>Assembly of the North American Bullfrog Genome.</title>
        <authorList>
            <person name="Warren R.L."/>
            <person name="Vandervalk B.P."/>
            <person name="Kucuk E."/>
            <person name="Birol I."/>
            <person name="Helbing C."/>
            <person name="Pandoh P."/>
            <person name="Behsaz B."/>
            <person name="Mohamadi H."/>
            <person name="Chu J."/>
            <person name="Jackman S."/>
            <person name="Hammond S.A."/>
            <person name="Veldhoen N."/>
            <person name="Kirk H."/>
            <person name="Zhao Y."/>
            <person name="Coope R."/>
            <person name="Pleasance S."/>
            <person name="Moore R."/>
            <person name="Holt R."/>
        </authorList>
    </citation>
    <scope>NUCLEOTIDE SEQUENCE</scope>
    <source>
        <strain evidence="2">Bruno</strain>
        <tissue evidence="2">Liver</tissue>
    </source>
</reference>
<gene>
    <name evidence="2" type="ORF">AB205_0005780</name>
</gene>
<feature type="region of interest" description="Disordered" evidence="1">
    <location>
        <begin position="1"/>
        <end position="91"/>
    </location>
</feature>
<proteinExistence type="predicted"/>
<dbReference type="EMBL" id="KV925599">
    <property type="protein sequence ID" value="PIO35999.1"/>
    <property type="molecule type" value="Genomic_DNA"/>
</dbReference>
<protein>
    <recommendedName>
        <fullName evidence="3">Collagen IV NC1 domain-containing protein</fullName>
    </recommendedName>
</protein>